<dbReference type="EC" id="2.7.7.62" evidence="14"/>
<comment type="catalytic activity">
    <reaction evidence="3">
        <text>adenosylcob(III)inamide + GTP = adenosylcob(III)inamide phosphate + GDP + H(+)</text>
        <dbReference type="Rhea" id="RHEA:15765"/>
        <dbReference type="ChEBI" id="CHEBI:2480"/>
        <dbReference type="ChEBI" id="CHEBI:15378"/>
        <dbReference type="ChEBI" id="CHEBI:37565"/>
        <dbReference type="ChEBI" id="CHEBI:58189"/>
        <dbReference type="ChEBI" id="CHEBI:58502"/>
        <dbReference type="EC" id="2.7.1.156"/>
    </reaction>
</comment>
<dbReference type="CDD" id="cd00544">
    <property type="entry name" value="CobU"/>
    <property type="match status" value="1"/>
</dbReference>
<evidence type="ECO:0000313" key="17">
    <source>
        <dbReference type="EMBL" id="AVY93875.1"/>
    </source>
</evidence>
<dbReference type="EC" id="2.7.1.156" evidence="14"/>
<dbReference type="GO" id="GO:0005525">
    <property type="term" value="F:GTP binding"/>
    <property type="evidence" value="ECO:0007669"/>
    <property type="project" value="UniProtKB-UniRule"/>
</dbReference>
<dbReference type="Gene3D" id="3.40.50.300">
    <property type="entry name" value="P-loop containing nucleotide triphosphate hydrolases"/>
    <property type="match status" value="1"/>
</dbReference>
<sequence length="174" mass="18228">MLHLITGGARSGKSRHAEKLALAHVGPVHYLATASVGDAEFAHRVAMHQARRPASWRAVECGVALSDALQDAARPDGLVLIDCLTLWLAHFLAPGEAERYPQARATLLDALASAAGDVVVVSNEIGLGVVPMGAETRWFVDELGWLNQSVAAIADRVTLVAAGLPLVLKGGASQ</sequence>
<feature type="active site" description="GMP-histidine intermediate" evidence="15">
    <location>
        <position position="48"/>
    </location>
</feature>
<proteinExistence type="inferred from homology"/>
<evidence type="ECO:0000256" key="1">
    <source>
        <dbReference type="ARBA" id="ARBA00000312"/>
    </source>
</evidence>
<evidence type="ECO:0000256" key="5">
    <source>
        <dbReference type="ARBA" id="ARBA00004692"/>
    </source>
</evidence>
<evidence type="ECO:0000256" key="9">
    <source>
        <dbReference type="ARBA" id="ARBA00022679"/>
    </source>
</evidence>
<evidence type="ECO:0000256" key="7">
    <source>
        <dbReference type="ARBA" id="ARBA00007490"/>
    </source>
</evidence>
<keyword evidence="10 14" id="KW-0547">Nucleotide-binding</keyword>
<dbReference type="GO" id="GO:0008820">
    <property type="term" value="F:cobinamide phosphate guanylyltransferase activity"/>
    <property type="evidence" value="ECO:0007669"/>
    <property type="project" value="UniProtKB-UniRule"/>
</dbReference>
<comment type="similarity">
    <text evidence="7 14">Belongs to the CobU/CobP family.</text>
</comment>
<accession>A0A2S0P958</accession>
<evidence type="ECO:0000256" key="13">
    <source>
        <dbReference type="ARBA" id="ARBA00023134"/>
    </source>
</evidence>
<dbReference type="InterPro" id="IPR003203">
    <property type="entry name" value="CobU/CobP"/>
</dbReference>
<evidence type="ECO:0000256" key="14">
    <source>
        <dbReference type="PIRNR" id="PIRNR006135"/>
    </source>
</evidence>
<protein>
    <recommendedName>
        <fullName evidence="14">Bifunctional adenosylcobalamin biosynthesis protein</fullName>
        <ecNumber evidence="14">2.7.1.156</ecNumber>
        <ecNumber evidence="14">2.7.7.62</ecNumber>
    </recommendedName>
</protein>
<dbReference type="PANTHER" id="PTHR34848">
    <property type="match status" value="1"/>
</dbReference>
<keyword evidence="12 14" id="KW-0067">ATP-binding</keyword>
<feature type="binding site" evidence="16">
    <location>
        <position position="82"/>
    </location>
    <ligand>
        <name>GTP</name>
        <dbReference type="ChEBI" id="CHEBI:37565"/>
    </ligand>
</feature>
<keyword evidence="18" id="KW-1185">Reference proteome</keyword>
<dbReference type="PANTHER" id="PTHR34848:SF1">
    <property type="entry name" value="BIFUNCTIONAL ADENOSYLCOBALAMIN BIOSYNTHESIS PROTEIN COBU"/>
    <property type="match status" value="1"/>
</dbReference>
<dbReference type="RefSeq" id="WP_028499496.1">
    <property type="nucleotide sequence ID" value="NZ_CP028519.1"/>
</dbReference>
<dbReference type="SUPFAM" id="SSF52540">
    <property type="entry name" value="P-loop containing nucleoside triphosphate hydrolases"/>
    <property type="match status" value="1"/>
</dbReference>
<evidence type="ECO:0000256" key="12">
    <source>
        <dbReference type="ARBA" id="ARBA00022840"/>
    </source>
</evidence>
<feature type="binding site" evidence="16">
    <location>
        <begin position="7"/>
        <end position="14"/>
    </location>
    <ligand>
        <name>GTP</name>
        <dbReference type="ChEBI" id="CHEBI:37565"/>
    </ligand>
</feature>
<keyword evidence="9 14" id="KW-0808">Transferase</keyword>
<name>A0A2S0P958_9NEIS</name>
<dbReference type="NCBIfam" id="NF004469">
    <property type="entry name" value="PRK05800.1"/>
    <property type="match status" value="1"/>
</dbReference>
<comment type="pathway">
    <text evidence="6 14">Cofactor biosynthesis; adenosylcobalamin biosynthesis; adenosylcobalamin from cob(II)yrinate a,c-diamide: step 5/7.</text>
</comment>
<evidence type="ECO:0000256" key="3">
    <source>
        <dbReference type="ARBA" id="ARBA00001522"/>
    </source>
</evidence>
<comment type="pathway">
    <text evidence="5 14">Cofactor biosynthesis; adenosylcobalamin biosynthesis; adenosylcobalamin from cob(II)yrinate a,c-diamide: step 6/7.</text>
</comment>
<evidence type="ECO:0000313" key="18">
    <source>
        <dbReference type="Proteomes" id="UP000244173"/>
    </source>
</evidence>
<evidence type="ECO:0000256" key="2">
    <source>
        <dbReference type="ARBA" id="ARBA00000711"/>
    </source>
</evidence>
<evidence type="ECO:0000256" key="6">
    <source>
        <dbReference type="ARBA" id="ARBA00005159"/>
    </source>
</evidence>
<dbReference type="AlphaFoldDB" id="A0A2S0P958"/>
<feature type="binding site" evidence="16">
    <location>
        <position position="60"/>
    </location>
    <ligand>
        <name>GTP</name>
        <dbReference type="ChEBI" id="CHEBI:37565"/>
    </ligand>
</feature>
<dbReference type="OrthoDB" id="9788370at2"/>
<evidence type="ECO:0000256" key="4">
    <source>
        <dbReference type="ARBA" id="ARBA00003889"/>
    </source>
</evidence>
<evidence type="ECO:0000256" key="11">
    <source>
        <dbReference type="ARBA" id="ARBA00022777"/>
    </source>
</evidence>
<dbReference type="GO" id="GO:0043752">
    <property type="term" value="F:adenosylcobinamide kinase activity"/>
    <property type="evidence" value="ECO:0007669"/>
    <property type="project" value="UniProtKB-EC"/>
</dbReference>
<dbReference type="GO" id="GO:0009236">
    <property type="term" value="P:cobalamin biosynthetic process"/>
    <property type="evidence" value="ECO:0007669"/>
    <property type="project" value="UniProtKB-UniRule"/>
</dbReference>
<comment type="function">
    <text evidence="4 14">Catalyzes ATP-dependent phosphorylation of adenosylcobinamide and addition of GMP to adenosylcobinamide phosphate.</text>
</comment>
<evidence type="ECO:0000256" key="15">
    <source>
        <dbReference type="PIRSR" id="PIRSR006135-1"/>
    </source>
</evidence>
<feature type="binding site" evidence="16">
    <location>
        <begin position="32"/>
        <end position="34"/>
    </location>
    <ligand>
        <name>GTP</name>
        <dbReference type="ChEBI" id="CHEBI:37565"/>
    </ligand>
</feature>
<dbReference type="EMBL" id="CP028519">
    <property type="protein sequence ID" value="AVY93875.1"/>
    <property type="molecule type" value="Genomic_DNA"/>
</dbReference>
<evidence type="ECO:0000256" key="16">
    <source>
        <dbReference type="PIRSR" id="PIRSR006135-2"/>
    </source>
</evidence>
<dbReference type="InterPro" id="IPR027417">
    <property type="entry name" value="P-loop_NTPase"/>
</dbReference>
<dbReference type="STRING" id="1122240.GCA_000620105_02476"/>
<evidence type="ECO:0000256" key="8">
    <source>
        <dbReference type="ARBA" id="ARBA00022573"/>
    </source>
</evidence>
<dbReference type="Pfam" id="PF02283">
    <property type="entry name" value="CobU"/>
    <property type="match status" value="1"/>
</dbReference>
<dbReference type="KEGG" id="maer:DAI18_07320"/>
<comment type="catalytic activity">
    <reaction evidence="1 14">
        <text>adenosylcob(III)inamide + ATP = adenosylcob(III)inamide phosphate + ADP + H(+)</text>
        <dbReference type="Rhea" id="RHEA:15769"/>
        <dbReference type="ChEBI" id="CHEBI:2480"/>
        <dbReference type="ChEBI" id="CHEBI:15378"/>
        <dbReference type="ChEBI" id="CHEBI:30616"/>
        <dbReference type="ChEBI" id="CHEBI:58502"/>
        <dbReference type="ChEBI" id="CHEBI:456216"/>
        <dbReference type="EC" id="2.7.1.156"/>
    </reaction>
</comment>
<dbReference type="Proteomes" id="UP000244173">
    <property type="component" value="Chromosome"/>
</dbReference>
<evidence type="ECO:0000256" key="10">
    <source>
        <dbReference type="ARBA" id="ARBA00022741"/>
    </source>
</evidence>
<keyword evidence="8 14" id="KW-0169">Cobalamin biosynthesis</keyword>
<keyword evidence="13 14" id="KW-0342">GTP-binding</keyword>
<dbReference type="PIRSF" id="PIRSF006135">
    <property type="entry name" value="CobU"/>
    <property type="match status" value="1"/>
</dbReference>
<reference evidence="17 18" key="1">
    <citation type="submission" date="2018-04" db="EMBL/GenBank/DDBJ databases">
        <title>Denitrifier Microvirgula.</title>
        <authorList>
            <person name="Anderson E."/>
            <person name="Jang J."/>
            <person name="Ishii S."/>
        </authorList>
    </citation>
    <scope>NUCLEOTIDE SEQUENCE [LARGE SCALE GENOMIC DNA]</scope>
    <source>
        <strain evidence="17 18">BE2.4</strain>
    </source>
</reference>
<keyword evidence="17" id="KW-0548">Nucleotidyltransferase</keyword>
<dbReference type="GO" id="GO:0005524">
    <property type="term" value="F:ATP binding"/>
    <property type="evidence" value="ECO:0007669"/>
    <property type="project" value="UniProtKB-UniRule"/>
</dbReference>
<gene>
    <name evidence="17" type="ORF">DAI18_07320</name>
</gene>
<keyword evidence="11 14" id="KW-0418">Kinase</keyword>
<comment type="catalytic activity">
    <reaction evidence="2 14">
        <text>adenosylcob(III)inamide phosphate + GTP + H(+) = adenosylcob(III)inamide-GDP + diphosphate</text>
        <dbReference type="Rhea" id="RHEA:22712"/>
        <dbReference type="ChEBI" id="CHEBI:15378"/>
        <dbReference type="ChEBI" id="CHEBI:33019"/>
        <dbReference type="ChEBI" id="CHEBI:37565"/>
        <dbReference type="ChEBI" id="CHEBI:58502"/>
        <dbReference type="ChEBI" id="CHEBI:60487"/>
        <dbReference type="EC" id="2.7.7.62"/>
    </reaction>
</comment>
<dbReference type="UniPathway" id="UPA00148">
    <property type="reaction ID" value="UER00236"/>
</dbReference>
<organism evidence="17 18">
    <name type="scientific">Microvirgula aerodenitrificans</name>
    <dbReference type="NCBI Taxonomy" id="57480"/>
    <lineage>
        <taxon>Bacteria</taxon>
        <taxon>Pseudomonadati</taxon>
        <taxon>Pseudomonadota</taxon>
        <taxon>Betaproteobacteria</taxon>
        <taxon>Neisseriales</taxon>
        <taxon>Aquaspirillaceae</taxon>
        <taxon>Microvirgula</taxon>
    </lineage>
</organism>